<protein>
    <submittedName>
        <fullName evidence="2">DinB family protein</fullName>
    </submittedName>
</protein>
<comment type="caution">
    <text evidence="2">The sequence shown here is derived from an EMBL/GenBank/DDBJ whole genome shotgun (WGS) entry which is preliminary data.</text>
</comment>
<dbReference type="AlphaFoldDB" id="A0A972GVT2"/>
<evidence type="ECO:0000259" key="1">
    <source>
        <dbReference type="Pfam" id="PF12867"/>
    </source>
</evidence>
<dbReference type="Pfam" id="PF12867">
    <property type="entry name" value="DinB_2"/>
    <property type="match status" value="1"/>
</dbReference>
<evidence type="ECO:0000313" key="2">
    <source>
        <dbReference type="EMBL" id="NOU97213.1"/>
    </source>
</evidence>
<dbReference type="EMBL" id="WHOD01000109">
    <property type="protein sequence ID" value="NOU97213.1"/>
    <property type="molecule type" value="Genomic_DNA"/>
</dbReference>
<dbReference type="Proteomes" id="UP000641588">
    <property type="component" value="Unassembled WGS sequence"/>
</dbReference>
<dbReference type="SUPFAM" id="SSF109854">
    <property type="entry name" value="DinB/YfiT-like putative metalloenzymes"/>
    <property type="match status" value="1"/>
</dbReference>
<dbReference type="InterPro" id="IPR024775">
    <property type="entry name" value="DinB-like"/>
</dbReference>
<name>A0A972GVT2_9BACL</name>
<dbReference type="Gene3D" id="1.20.120.450">
    <property type="entry name" value="dinb family like domain"/>
    <property type="match status" value="1"/>
</dbReference>
<proteinExistence type="predicted"/>
<gene>
    <name evidence="2" type="ORF">GC093_28885</name>
</gene>
<accession>A0A972GVT2</accession>
<dbReference type="RefSeq" id="WP_171655461.1">
    <property type="nucleotide sequence ID" value="NZ_WHOD01000109.1"/>
</dbReference>
<organism evidence="2 3">
    <name type="scientific">Paenibacillus foliorum</name>
    <dbReference type="NCBI Taxonomy" id="2654974"/>
    <lineage>
        <taxon>Bacteria</taxon>
        <taxon>Bacillati</taxon>
        <taxon>Bacillota</taxon>
        <taxon>Bacilli</taxon>
        <taxon>Bacillales</taxon>
        <taxon>Paenibacillaceae</taxon>
        <taxon>Paenibacillus</taxon>
    </lineage>
</organism>
<sequence>MIKRPEADEYAPYYERYIKLVPSGDLISHLRSQLTDTLELLQPVPDMKSSYRYAPGKWSLREVVGHMVDTERIMSYRLLRVSRGDATPMAGFDEDAYAKEANYEAYPLQSILDEFSTVRKSTLFMLERLTPEAWGYWGTANDSKFTTRALSYIIAGHELHHRSVIQARYL</sequence>
<keyword evidence="3" id="KW-1185">Reference proteome</keyword>
<feature type="domain" description="DinB-like" evidence="1">
    <location>
        <begin position="30"/>
        <end position="165"/>
    </location>
</feature>
<reference evidence="2" key="1">
    <citation type="submission" date="2019-10" db="EMBL/GenBank/DDBJ databases">
        <title>Description of Paenibacillus glebae sp. nov.</title>
        <authorList>
            <person name="Carlier A."/>
            <person name="Qi S."/>
        </authorList>
    </citation>
    <scope>NUCLEOTIDE SEQUENCE</scope>
    <source>
        <strain evidence="2">LMG 31456</strain>
    </source>
</reference>
<evidence type="ECO:0000313" key="3">
    <source>
        <dbReference type="Proteomes" id="UP000641588"/>
    </source>
</evidence>
<dbReference type="InterPro" id="IPR034660">
    <property type="entry name" value="DinB/YfiT-like"/>
</dbReference>